<keyword evidence="1" id="KW-0732">Signal</keyword>
<dbReference type="Proteomes" id="UP001236404">
    <property type="component" value="Unassembled WGS sequence"/>
</dbReference>
<keyword evidence="3" id="KW-1185">Reference proteome</keyword>
<organism evidence="2 3">
    <name type="scientific">Curtobacterium caseinilyticum</name>
    <dbReference type="NCBI Taxonomy" id="3055137"/>
    <lineage>
        <taxon>Bacteria</taxon>
        <taxon>Bacillati</taxon>
        <taxon>Actinomycetota</taxon>
        <taxon>Actinomycetes</taxon>
        <taxon>Micrococcales</taxon>
        <taxon>Microbacteriaceae</taxon>
        <taxon>Curtobacterium</taxon>
    </lineage>
</organism>
<gene>
    <name evidence="2" type="ORF">QUG93_06590</name>
</gene>
<evidence type="ECO:0008006" key="4">
    <source>
        <dbReference type="Google" id="ProtNLM"/>
    </source>
</evidence>
<evidence type="ECO:0000313" key="3">
    <source>
        <dbReference type="Proteomes" id="UP001236404"/>
    </source>
</evidence>
<reference evidence="2 3" key="1">
    <citation type="submission" date="2023-06" db="EMBL/GenBank/DDBJ databases">
        <authorList>
            <person name="Feng G."/>
            <person name="Li J."/>
            <person name="Zhu H."/>
        </authorList>
    </citation>
    <scope>NUCLEOTIDE SEQUENCE [LARGE SCALE GENOMIC DNA]</scope>
    <source>
        <strain evidence="2 3">RHCKG28</strain>
    </source>
</reference>
<proteinExistence type="predicted"/>
<evidence type="ECO:0000313" key="2">
    <source>
        <dbReference type="EMBL" id="MDM7891345.1"/>
    </source>
</evidence>
<dbReference type="EMBL" id="JAUCMN010000003">
    <property type="protein sequence ID" value="MDM7891345.1"/>
    <property type="molecule type" value="Genomic_DNA"/>
</dbReference>
<feature type="signal peptide" evidence="1">
    <location>
        <begin position="1"/>
        <end position="23"/>
    </location>
</feature>
<comment type="caution">
    <text evidence="2">The sequence shown here is derived from an EMBL/GenBank/DDBJ whole genome shotgun (WGS) entry which is preliminary data.</text>
</comment>
<protein>
    <recommendedName>
        <fullName evidence="4">Camelysin metallo-endopeptidase</fullName>
    </recommendedName>
</protein>
<feature type="chain" id="PRO_5046627226" description="Camelysin metallo-endopeptidase" evidence="1">
    <location>
        <begin position="24"/>
        <end position="199"/>
    </location>
</feature>
<evidence type="ECO:0000256" key="1">
    <source>
        <dbReference type="SAM" id="SignalP"/>
    </source>
</evidence>
<accession>A0ABT7TP96</accession>
<sequence length="199" mass="19965">MSRVSARSARLAAWIAVPAALVASGVVVSTASYSAFSATTTNPTSNWTAGTVALSDDDANTALFTATNLKPGSTDSKCITVTSSGSLPSTVKLYTTSPQTSSVLATNTTVKIEQGTGGGFASCSGFTPAATGAVLFNDTLPNLGSTATNFASGLGAWTTAGTANETRVYRVTYSVAAGTPNTAQGNTASLGLTWEAQNN</sequence>
<dbReference type="RefSeq" id="WP_289473116.1">
    <property type="nucleotide sequence ID" value="NZ_JAUCMN010000003.1"/>
</dbReference>
<name>A0ABT7TP96_9MICO</name>